<reference evidence="7" key="4">
    <citation type="submission" date="2025-05" db="UniProtKB">
        <authorList>
            <consortium name="EnsemblFungi"/>
        </authorList>
    </citation>
    <scope>IDENTIFICATION</scope>
    <source>
        <strain evidence="7">isolate 1-1 / race 1 (BBBD)</strain>
    </source>
</reference>
<dbReference type="AlphaFoldDB" id="A0A180GMG6"/>
<dbReference type="Proteomes" id="UP000005240">
    <property type="component" value="Unassembled WGS sequence"/>
</dbReference>
<feature type="region of interest" description="Disordered" evidence="5">
    <location>
        <begin position="1"/>
        <end position="79"/>
    </location>
</feature>
<accession>A0A180GMG6</accession>
<reference evidence="7 8" key="3">
    <citation type="journal article" date="2017" name="G3 (Bethesda)">
        <title>Comparative analysis highlights variable genome content of wheat rusts and divergence of the mating loci.</title>
        <authorList>
            <person name="Cuomo C.A."/>
            <person name="Bakkeren G."/>
            <person name="Khalil H.B."/>
            <person name="Panwar V."/>
            <person name="Joly D."/>
            <person name="Linning R."/>
            <person name="Sakthikumar S."/>
            <person name="Song X."/>
            <person name="Adiconis X."/>
            <person name="Fan L."/>
            <person name="Goldberg J.M."/>
            <person name="Levin J.Z."/>
            <person name="Young S."/>
            <person name="Zeng Q."/>
            <person name="Anikster Y."/>
            <person name="Bruce M."/>
            <person name="Wang M."/>
            <person name="Yin C."/>
            <person name="McCallum B."/>
            <person name="Szabo L.J."/>
            <person name="Hulbert S."/>
            <person name="Chen X."/>
            <person name="Fellers J.P."/>
        </authorList>
    </citation>
    <scope>NUCLEOTIDE SEQUENCE</scope>
    <source>
        <strain evidence="8">Isolate 1-1 / race 1 (BBBD)</strain>
        <strain evidence="7">isolate 1-1 / race 1 (BBBD)</strain>
    </source>
</reference>
<dbReference type="VEuPathDB" id="FungiDB:PTTG_04403"/>
<keyword evidence="4" id="KW-0406">Ion transport</keyword>
<dbReference type="GO" id="GO:0005375">
    <property type="term" value="F:copper ion transmembrane transporter activity"/>
    <property type="evidence" value="ECO:0007669"/>
    <property type="project" value="UniProtKB-UniRule"/>
</dbReference>
<keyword evidence="4" id="KW-0813">Transport</keyword>
<dbReference type="PANTHER" id="PTHR12483">
    <property type="entry name" value="SOLUTE CARRIER FAMILY 31 COPPER TRANSPORTERS"/>
    <property type="match status" value="1"/>
</dbReference>
<dbReference type="OrthoDB" id="161814at2759"/>
<gene>
    <name evidence="6" type="ORF">PTTG_04403</name>
</gene>
<reference evidence="6" key="1">
    <citation type="submission" date="2009-11" db="EMBL/GenBank/DDBJ databases">
        <authorList>
            <consortium name="The Broad Institute Genome Sequencing Platform"/>
            <person name="Ward D."/>
            <person name="Feldgarden M."/>
            <person name="Earl A."/>
            <person name="Young S.K."/>
            <person name="Zeng Q."/>
            <person name="Koehrsen M."/>
            <person name="Alvarado L."/>
            <person name="Berlin A."/>
            <person name="Bochicchio J."/>
            <person name="Borenstein D."/>
            <person name="Chapman S.B."/>
            <person name="Chen Z."/>
            <person name="Engels R."/>
            <person name="Freedman E."/>
            <person name="Gellesch M."/>
            <person name="Goldberg J."/>
            <person name="Griggs A."/>
            <person name="Gujja S."/>
            <person name="Heilman E."/>
            <person name="Heiman D."/>
            <person name="Hepburn T."/>
            <person name="Howarth C."/>
            <person name="Jen D."/>
            <person name="Larson L."/>
            <person name="Lewis B."/>
            <person name="Mehta T."/>
            <person name="Park D."/>
            <person name="Pearson M."/>
            <person name="Roberts A."/>
            <person name="Saif S."/>
            <person name="Shea T."/>
            <person name="Shenoy N."/>
            <person name="Sisk P."/>
            <person name="Stolte C."/>
            <person name="Sykes S."/>
            <person name="Thomson T."/>
            <person name="Walk T."/>
            <person name="White J."/>
            <person name="Yandava C."/>
            <person name="Izard J."/>
            <person name="Baranova O.V."/>
            <person name="Blanton J.M."/>
            <person name="Tanner A.C."/>
            <person name="Dewhirst F.E."/>
            <person name="Haas B."/>
            <person name="Nusbaum C."/>
            <person name="Birren B."/>
        </authorList>
    </citation>
    <scope>NUCLEOTIDE SEQUENCE [LARGE SCALE GENOMIC DNA]</scope>
    <source>
        <strain evidence="6">1-1 BBBD Race 1</strain>
    </source>
</reference>
<keyword evidence="1 4" id="KW-0812">Transmembrane</keyword>
<organism evidence="6">
    <name type="scientific">Puccinia triticina (isolate 1-1 / race 1 (BBBD))</name>
    <name type="common">Brown leaf rust fungus</name>
    <dbReference type="NCBI Taxonomy" id="630390"/>
    <lineage>
        <taxon>Eukaryota</taxon>
        <taxon>Fungi</taxon>
        <taxon>Dikarya</taxon>
        <taxon>Basidiomycota</taxon>
        <taxon>Pucciniomycotina</taxon>
        <taxon>Pucciniomycetes</taxon>
        <taxon>Pucciniales</taxon>
        <taxon>Pucciniaceae</taxon>
        <taxon>Puccinia</taxon>
    </lineage>
</organism>
<reference evidence="6" key="2">
    <citation type="submission" date="2016-05" db="EMBL/GenBank/DDBJ databases">
        <title>Comparative analysis highlights variable genome content of wheat rusts and divergence of the mating loci.</title>
        <authorList>
            <person name="Cuomo C.A."/>
            <person name="Bakkeren G."/>
            <person name="Szabo L."/>
            <person name="Khalil H."/>
            <person name="Joly D."/>
            <person name="Goldberg J."/>
            <person name="Young S."/>
            <person name="Zeng Q."/>
            <person name="Fellers J."/>
        </authorList>
    </citation>
    <scope>NUCLEOTIDE SEQUENCE [LARGE SCALE GENOMIC DNA]</scope>
    <source>
        <strain evidence="6">1-1 BBBD Race 1</strain>
    </source>
</reference>
<dbReference type="InterPro" id="IPR007274">
    <property type="entry name" value="Cop_transporter"/>
</dbReference>
<evidence type="ECO:0000256" key="4">
    <source>
        <dbReference type="RuleBase" id="RU367022"/>
    </source>
</evidence>
<keyword evidence="4" id="KW-0186">Copper</keyword>
<dbReference type="EMBL" id="ADAS02000045">
    <property type="protein sequence ID" value="OAV93910.1"/>
    <property type="molecule type" value="Genomic_DNA"/>
</dbReference>
<dbReference type="GO" id="GO:0016020">
    <property type="term" value="C:membrane"/>
    <property type="evidence" value="ECO:0007669"/>
    <property type="project" value="UniProtKB-SubCell"/>
</dbReference>
<dbReference type="Pfam" id="PF04145">
    <property type="entry name" value="Ctr"/>
    <property type="match status" value="1"/>
</dbReference>
<evidence type="ECO:0000313" key="8">
    <source>
        <dbReference type="Proteomes" id="UP000005240"/>
    </source>
</evidence>
<evidence type="ECO:0000256" key="3">
    <source>
        <dbReference type="ARBA" id="ARBA00023136"/>
    </source>
</evidence>
<feature type="transmembrane region" description="Helical" evidence="4">
    <location>
        <begin position="148"/>
        <end position="173"/>
    </location>
</feature>
<feature type="compositionally biased region" description="Polar residues" evidence="5">
    <location>
        <begin position="44"/>
        <end position="58"/>
    </location>
</feature>
<sequence length="301" mass="33016">MDLGTVEWSSPLPRAMPSPTDSTRRAAPPIASRLRPSIAESIIRPQNLSPNIFTSTPTKPTPADQDQKHPPSPPPSSQVPFSFPHLAGLGLAMASSALNSDDHQHHHHHSMGHSAPTLEPEGMNMNHCSMNMVFNSQPIGTCIVFRQFYVSGTMALLFYLTMLFLIAVGYEYLRLASNRFERMIQVKLSGGVSKRALSPPRRVSSNENLIDNPAAIQDTANVGLISPKLASWGQIAVPRSLQLTRSLFYVSNVTLSFFLMLVVMTYNAQIILAVLAGAFVGHFVFHREISFGQPDKGMACH</sequence>
<dbReference type="PANTHER" id="PTHR12483:SF115">
    <property type="entry name" value="COPPER TRANSPORT PROTEIN"/>
    <property type="match status" value="1"/>
</dbReference>
<comment type="similarity">
    <text evidence="4">Belongs to the copper transporter (Ctr) (TC 1.A.56) family. SLC31A subfamily.</text>
</comment>
<evidence type="ECO:0000256" key="2">
    <source>
        <dbReference type="ARBA" id="ARBA00022989"/>
    </source>
</evidence>
<keyword evidence="8" id="KW-1185">Reference proteome</keyword>
<keyword evidence="4" id="KW-0187">Copper transport</keyword>
<keyword evidence="2 4" id="KW-1133">Transmembrane helix</keyword>
<protein>
    <recommendedName>
        <fullName evidence="4">Copper transport protein</fullName>
    </recommendedName>
</protein>
<comment type="subcellular location">
    <subcellularLocation>
        <location evidence="4">Membrane</location>
        <topology evidence="4">Multi-pass membrane protein</topology>
    </subcellularLocation>
</comment>
<evidence type="ECO:0000256" key="5">
    <source>
        <dbReference type="SAM" id="MobiDB-lite"/>
    </source>
</evidence>
<keyword evidence="3 4" id="KW-0472">Membrane</keyword>
<name>A0A180GMG6_PUCT1</name>
<dbReference type="STRING" id="630390.A0A180GMG6"/>
<evidence type="ECO:0000313" key="6">
    <source>
        <dbReference type="EMBL" id="OAV93910.1"/>
    </source>
</evidence>
<evidence type="ECO:0000256" key="1">
    <source>
        <dbReference type="ARBA" id="ARBA00022692"/>
    </source>
</evidence>
<evidence type="ECO:0000313" key="7">
    <source>
        <dbReference type="EnsemblFungi" id="PTTG_04403-t43_1-p1"/>
    </source>
</evidence>
<dbReference type="EnsemblFungi" id="PTTG_04403-t43_1">
    <property type="protein sequence ID" value="PTTG_04403-t43_1-p1"/>
    <property type="gene ID" value="PTTG_04403"/>
</dbReference>
<proteinExistence type="inferred from homology"/>